<evidence type="ECO:0000259" key="16">
    <source>
        <dbReference type="PROSITE" id="PS50011"/>
    </source>
</evidence>
<dbReference type="InterPro" id="IPR013210">
    <property type="entry name" value="LRR_N_plant-typ"/>
</dbReference>
<organism evidence="17 18">
    <name type="scientific">Nyssa sinensis</name>
    <dbReference type="NCBI Taxonomy" id="561372"/>
    <lineage>
        <taxon>Eukaryota</taxon>
        <taxon>Viridiplantae</taxon>
        <taxon>Streptophyta</taxon>
        <taxon>Embryophyta</taxon>
        <taxon>Tracheophyta</taxon>
        <taxon>Spermatophyta</taxon>
        <taxon>Magnoliopsida</taxon>
        <taxon>eudicotyledons</taxon>
        <taxon>Gunneridae</taxon>
        <taxon>Pentapetalae</taxon>
        <taxon>asterids</taxon>
        <taxon>Cornales</taxon>
        <taxon>Nyssaceae</taxon>
        <taxon>Nyssa</taxon>
    </lineage>
</organism>
<evidence type="ECO:0000256" key="5">
    <source>
        <dbReference type="ARBA" id="ARBA00022729"/>
    </source>
</evidence>
<keyword evidence="11" id="KW-0675">Receptor</keyword>
<keyword evidence="4 14" id="KW-0812">Transmembrane</keyword>
<evidence type="ECO:0000256" key="12">
    <source>
        <dbReference type="ARBA" id="ARBA00023180"/>
    </source>
</evidence>
<dbReference type="GO" id="GO:0004672">
    <property type="term" value="F:protein kinase activity"/>
    <property type="evidence" value="ECO:0007669"/>
    <property type="project" value="InterPro"/>
</dbReference>
<dbReference type="GO" id="GO:0005524">
    <property type="term" value="F:ATP binding"/>
    <property type="evidence" value="ECO:0007669"/>
    <property type="project" value="UniProtKB-KW"/>
</dbReference>
<keyword evidence="9 14" id="KW-1133">Transmembrane helix</keyword>
<dbReference type="InterPro" id="IPR000719">
    <property type="entry name" value="Prot_kinase_dom"/>
</dbReference>
<keyword evidence="5 15" id="KW-0732">Signal</keyword>
<evidence type="ECO:0000256" key="3">
    <source>
        <dbReference type="ARBA" id="ARBA00022614"/>
    </source>
</evidence>
<protein>
    <recommendedName>
        <fullName evidence="16">Protein kinase domain-containing protein</fullName>
    </recommendedName>
</protein>
<dbReference type="Gene3D" id="3.80.10.10">
    <property type="entry name" value="Ribonuclease Inhibitor"/>
    <property type="match status" value="2"/>
</dbReference>
<gene>
    <name evidence="17" type="ORF">F0562_032697</name>
</gene>
<sequence>MLALFLFVLVLCNSHALVGSLNDEGFALLSFKQSLIQDPEGSMNNWNYSDENPCTWNGITCKEQRVVSVSIPKKKLYGFLPSALGSLSELRHVNLRNNKFFGSLSKDLFQAQGLQSLVLYGNSLSGSVPSEIGKLSYLQNLDLSQNFLNGSLPTSLIHCKRLKTLDLHQNNFTGSLPDGFGTNLVSLEKLDLSYNKFSGLIPNDMGNLSNLQGTVDLSHNFFSGSIPPSLGNLPEKVYIDLTYNNLSGPIPQNGALMNRGPTAFIGNPGLCGPPLKNPCSSDANSPASFPYLPSNYPPHNTGDNGGGLGKGAIIAIIVSDVIGICLIGLLFSYCYSRVCPCSKRKDENGYHFEKGGKGRKDCLCFRKDESDTLSENVEQYDLVPLDTQVAFDLDELLKASAFVLGKSGIGIVYKVVLEDGLNLAVRRLGEGGSQRFKEFQTEVEAVGKLRHPNIVTLRAYYWSVDEKLLIYDYIPNGNLATAIHGRAGMVSFTPLSWSVRLKILKGIAKGLVYLHEYSPKKYVHGELKPTNILLGHDMEPRISDFGLGRLANIAGGSPTVQSNRVASEKQHRRQQSNVPSEEVSGNLGSYYQAPEALKVVKPSQKWDVYSFGVILLEMLTGRKPLVQVGTSQMDLVHWIHLCIEEKKPLSDVLDPYLAEDADKEEEMIAVLRVAMACIHSSPERRPTMRYVSDALERVPISAD</sequence>
<evidence type="ECO:0000256" key="6">
    <source>
        <dbReference type="ARBA" id="ARBA00022737"/>
    </source>
</evidence>
<dbReference type="Proteomes" id="UP000325577">
    <property type="component" value="Linkage Group LG19"/>
</dbReference>
<evidence type="ECO:0000256" key="2">
    <source>
        <dbReference type="ARBA" id="ARBA00022553"/>
    </source>
</evidence>
<evidence type="ECO:0000256" key="7">
    <source>
        <dbReference type="ARBA" id="ARBA00022741"/>
    </source>
</evidence>
<evidence type="ECO:0000256" key="8">
    <source>
        <dbReference type="ARBA" id="ARBA00022840"/>
    </source>
</evidence>
<evidence type="ECO:0000313" key="18">
    <source>
        <dbReference type="Proteomes" id="UP000325577"/>
    </source>
</evidence>
<keyword evidence="12" id="KW-0325">Glycoprotein</keyword>
<dbReference type="CDD" id="cd14066">
    <property type="entry name" value="STKc_IRAK"/>
    <property type="match status" value="1"/>
</dbReference>
<dbReference type="Pfam" id="PF13855">
    <property type="entry name" value="LRR_8"/>
    <property type="match status" value="2"/>
</dbReference>
<dbReference type="InterPro" id="IPR032675">
    <property type="entry name" value="LRR_dom_sf"/>
</dbReference>
<reference evidence="17 18" key="1">
    <citation type="submission" date="2019-09" db="EMBL/GenBank/DDBJ databases">
        <title>A chromosome-level genome assembly of the Chinese tupelo Nyssa sinensis.</title>
        <authorList>
            <person name="Yang X."/>
            <person name="Kang M."/>
            <person name="Yang Y."/>
            <person name="Xiong H."/>
            <person name="Wang M."/>
            <person name="Zhang Z."/>
            <person name="Wang Z."/>
            <person name="Wu H."/>
            <person name="Ma T."/>
            <person name="Liu J."/>
            <person name="Xi Z."/>
        </authorList>
    </citation>
    <scope>NUCLEOTIDE SEQUENCE [LARGE SCALE GENOMIC DNA]</scope>
    <source>
        <strain evidence="17">J267</strain>
        <tissue evidence="17">Leaf</tissue>
    </source>
</reference>
<comment type="subcellular location">
    <subcellularLocation>
        <location evidence="1">Membrane</location>
        <topology evidence="1">Single-pass type I membrane protein</topology>
    </subcellularLocation>
</comment>
<keyword evidence="10 14" id="KW-0472">Membrane</keyword>
<dbReference type="EMBL" id="CM018042">
    <property type="protein sequence ID" value="KAA8532664.1"/>
    <property type="molecule type" value="Genomic_DNA"/>
</dbReference>
<feature type="domain" description="Protein kinase" evidence="16">
    <location>
        <begin position="398"/>
        <end position="698"/>
    </location>
</feature>
<evidence type="ECO:0000256" key="9">
    <source>
        <dbReference type="ARBA" id="ARBA00022989"/>
    </source>
</evidence>
<name>A0A5J5AQP6_9ASTE</name>
<dbReference type="FunFam" id="3.80.10.10:FF:000101">
    <property type="entry name" value="LRR receptor-like serine/threonine-protein kinase ERECTA"/>
    <property type="match status" value="1"/>
</dbReference>
<dbReference type="InterPro" id="IPR046959">
    <property type="entry name" value="PRK1-6/SRF4-like"/>
</dbReference>
<dbReference type="PROSITE" id="PS50011">
    <property type="entry name" value="PROTEIN_KINASE_DOM"/>
    <property type="match status" value="1"/>
</dbReference>
<proteinExistence type="predicted"/>
<evidence type="ECO:0000256" key="14">
    <source>
        <dbReference type="SAM" id="Phobius"/>
    </source>
</evidence>
<keyword evidence="6" id="KW-0677">Repeat</keyword>
<dbReference type="FunFam" id="3.80.10.10:FF:000722">
    <property type="entry name" value="Leucine-rich repeat receptor-like protein kinase"/>
    <property type="match status" value="1"/>
</dbReference>
<dbReference type="AlphaFoldDB" id="A0A5J5AQP6"/>
<keyword evidence="2" id="KW-0597">Phosphoprotein</keyword>
<feature type="region of interest" description="Disordered" evidence="13">
    <location>
        <begin position="558"/>
        <end position="584"/>
    </location>
</feature>
<evidence type="ECO:0000256" key="4">
    <source>
        <dbReference type="ARBA" id="ARBA00022692"/>
    </source>
</evidence>
<dbReference type="Gene3D" id="1.10.510.10">
    <property type="entry name" value="Transferase(Phosphotransferase) domain 1"/>
    <property type="match status" value="1"/>
</dbReference>
<dbReference type="Gene3D" id="3.30.200.20">
    <property type="entry name" value="Phosphorylase Kinase, domain 1"/>
    <property type="match status" value="1"/>
</dbReference>
<dbReference type="FunFam" id="3.30.200.20:FF:000467">
    <property type="entry name" value="Leucine-rich repeat receptor-like protein kinase"/>
    <property type="match status" value="1"/>
</dbReference>
<feature type="transmembrane region" description="Helical" evidence="14">
    <location>
        <begin position="312"/>
        <end position="335"/>
    </location>
</feature>
<dbReference type="PANTHER" id="PTHR48007:SF83">
    <property type="entry name" value="PROTEIN KINASE DOMAIN-CONTAINING PROTEIN"/>
    <property type="match status" value="1"/>
</dbReference>
<feature type="signal peptide" evidence="15">
    <location>
        <begin position="1"/>
        <end position="16"/>
    </location>
</feature>
<keyword evidence="8" id="KW-0067">ATP-binding</keyword>
<dbReference type="InterPro" id="IPR001611">
    <property type="entry name" value="Leu-rich_rpt"/>
</dbReference>
<dbReference type="Pfam" id="PF08263">
    <property type="entry name" value="LRRNT_2"/>
    <property type="match status" value="1"/>
</dbReference>
<evidence type="ECO:0000256" key="15">
    <source>
        <dbReference type="SAM" id="SignalP"/>
    </source>
</evidence>
<dbReference type="PANTHER" id="PTHR48007">
    <property type="entry name" value="LEUCINE-RICH REPEAT RECEPTOR-LIKE PROTEIN KINASE PXC1"/>
    <property type="match status" value="1"/>
</dbReference>
<dbReference type="Pfam" id="PF00069">
    <property type="entry name" value="Pkinase"/>
    <property type="match status" value="1"/>
</dbReference>
<feature type="chain" id="PRO_5023869815" description="Protein kinase domain-containing protein" evidence="15">
    <location>
        <begin position="17"/>
        <end position="703"/>
    </location>
</feature>
<keyword evidence="18" id="KW-1185">Reference proteome</keyword>
<evidence type="ECO:0000256" key="1">
    <source>
        <dbReference type="ARBA" id="ARBA00004479"/>
    </source>
</evidence>
<evidence type="ECO:0000256" key="10">
    <source>
        <dbReference type="ARBA" id="ARBA00023136"/>
    </source>
</evidence>
<evidence type="ECO:0000256" key="11">
    <source>
        <dbReference type="ARBA" id="ARBA00023170"/>
    </source>
</evidence>
<dbReference type="SUPFAM" id="SSF56112">
    <property type="entry name" value="Protein kinase-like (PK-like)"/>
    <property type="match status" value="1"/>
</dbReference>
<dbReference type="GO" id="GO:0016020">
    <property type="term" value="C:membrane"/>
    <property type="evidence" value="ECO:0007669"/>
    <property type="project" value="UniProtKB-SubCell"/>
</dbReference>
<dbReference type="FunFam" id="1.10.510.10:FF:000782">
    <property type="entry name" value="Leucine-rich repeat protein kinase family protein"/>
    <property type="match status" value="1"/>
</dbReference>
<keyword evidence="7" id="KW-0547">Nucleotide-binding</keyword>
<evidence type="ECO:0000256" key="13">
    <source>
        <dbReference type="SAM" id="MobiDB-lite"/>
    </source>
</evidence>
<evidence type="ECO:0000313" key="17">
    <source>
        <dbReference type="EMBL" id="KAA8532664.1"/>
    </source>
</evidence>
<dbReference type="SUPFAM" id="SSF52058">
    <property type="entry name" value="L domain-like"/>
    <property type="match status" value="1"/>
</dbReference>
<keyword evidence="3" id="KW-0433">Leucine-rich repeat</keyword>
<dbReference type="InterPro" id="IPR011009">
    <property type="entry name" value="Kinase-like_dom_sf"/>
</dbReference>
<dbReference type="OrthoDB" id="4062651at2759"/>
<accession>A0A5J5AQP6</accession>